<protein>
    <submittedName>
        <fullName evidence="4">Uncharacterized protein LOC113859786</fullName>
    </submittedName>
</protein>
<keyword evidence="3" id="KW-1185">Reference proteome</keyword>
<feature type="region of interest" description="Disordered" evidence="1">
    <location>
        <begin position="127"/>
        <end position="147"/>
    </location>
</feature>
<reference evidence="3" key="1">
    <citation type="journal article" date="2019" name="Toxins">
        <title>Detection of Abrin-Like and Prepropulchellin-Like Toxin Genes and Transcripts Using Whole Genome Sequencing and Full-Length Transcript Sequencing of Abrus precatorius.</title>
        <authorList>
            <person name="Hovde B.T."/>
            <person name="Daligault H.E."/>
            <person name="Hanschen E.R."/>
            <person name="Kunde Y.A."/>
            <person name="Johnson M.B."/>
            <person name="Starkenburg S.R."/>
            <person name="Johnson S.L."/>
        </authorList>
    </citation>
    <scope>NUCLEOTIDE SEQUENCE [LARGE SCALE GENOMIC DNA]</scope>
</reference>
<name>A0A8B8KWM8_ABRPR</name>
<evidence type="ECO:0000313" key="4">
    <source>
        <dbReference type="RefSeq" id="XP_027348275.1"/>
    </source>
</evidence>
<dbReference type="KEGG" id="aprc:113859786"/>
<dbReference type="InterPro" id="IPR045884">
    <property type="entry name" value="At5g59350-like"/>
</dbReference>
<evidence type="ECO:0000256" key="2">
    <source>
        <dbReference type="SAM" id="Phobius"/>
    </source>
</evidence>
<keyword evidence="2" id="KW-0472">Membrane</keyword>
<dbReference type="AlphaFoldDB" id="A0A8B8KWM8"/>
<feature type="transmembrane region" description="Helical" evidence="2">
    <location>
        <begin position="6"/>
        <end position="30"/>
    </location>
</feature>
<dbReference type="GeneID" id="113859786"/>
<dbReference type="RefSeq" id="XP_027348275.1">
    <property type="nucleotide sequence ID" value="XM_027492474.1"/>
</dbReference>
<dbReference type="OrthoDB" id="1707227at2759"/>
<reference evidence="4" key="2">
    <citation type="submission" date="2025-08" db="UniProtKB">
        <authorList>
            <consortium name="RefSeq"/>
        </authorList>
    </citation>
    <scope>IDENTIFICATION</scope>
    <source>
        <tissue evidence="4">Young leaves</tissue>
    </source>
</reference>
<keyword evidence="2" id="KW-1133">Transmembrane helix</keyword>
<dbReference type="PANTHER" id="PTHR34054">
    <property type="entry name" value="EXPRESSED PROTEIN"/>
    <property type="match status" value="1"/>
</dbReference>
<organism evidence="3 4">
    <name type="scientific">Abrus precatorius</name>
    <name type="common">Indian licorice</name>
    <name type="synonym">Glycine abrus</name>
    <dbReference type="NCBI Taxonomy" id="3816"/>
    <lineage>
        <taxon>Eukaryota</taxon>
        <taxon>Viridiplantae</taxon>
        <taxon>Streptophyta</taxon>
        <taxon>Embryophyta</taxon>
        <taxon>Tracheophyta</taxon>
        <taxon>Spermatophyta</taxon>
        <taxon>Magnoliopsida</taxon>
        <taxon>eudicotyledons</taxon>
        <taxon>Gunneridae</taxon>
        <taxon>Pentapetalae</taxon>
        <taxon>rosids</taxon>
        <taxon>fabids</taxon>
        <taxon>Fabales</taxon>
        <taxon>Fabaceae</taxon>
        <taxon>Papilionoideae</taxon>
        <taxon>50 kb inversion clade</taxon>
        <taxon>NPAAA clade</taxon>
        <taxon>indigoferoid/millettioid clade</taxon>
        <taxon>Abreae</taxon>
        <taxon>Abrus</taxon>
    </lineage>
</organism>
<feature type="compositionally biased region" description="Basic and acidic residues" evidence="1">
    <location>
        <begin position="130"/>
        <end position="140"/>
    </location>
</feature>
<accession>A0A8B8KWM8</accession>
<proteinExistence type="predicted"/>
<gene>
    <name evidence="4" type="primary">LOC113859786</name>
</gene>
<sequence>MSFSGLGIVLSIVFGCLLLALVAEFGYLIWWKKRTCTETESDKKNDVNGMLYGVCCWKTPSATNVVSASSNIENKSNESDIELGSGKDVLLKTCGEESVDTELMRLHNLAGPPRFLFTIKEETKEDLEFEDGKSRGDRSRKGSRSRSLSDLMVAIDSTPFLNPMACSPLKCSLVNLDSYEHQGFNPLFESTVESEFSRSRSSPPPKFKFLRDAEEKLYRRLIEEAHRKAQMSYGYVTEEAEVKDPPNSTMVIHNKESFLQVHLRFFHWHLLLQYSDQLSRRHP</sequence>
<keyword evidence="2" id="KW-0812">Transmembrane</keyword>
<dbReference type="PANTHER" id="PTHR34054:SF6">
    <property type="entry name" value="TRANSMEMBRANE PROTEIN"/>
    <property type="match status" value="1"/>
</dbReference>
<dbReference type="Proteomes" id="UP000694853">
    <property type="component" value="Unplaced"/>
</dbReference>
<evidence type="ECO:0000313" key="3">
    <source>
        <dbReference type="Proteomes" id="UP000694853"/>
    </source>
</evidence>
<evidence type="ECO:0000256" key="1">
    <source>
        <dbReference type="SAM" id="MobiDB-lite"/>
    </source>
</evidence>